<evidence type="ECO:0000256" key="1">
    <source>
        <dbReference type="SAM" id="MobiDB-lite"/>
    </source>
</evidence>
<feature type="region of interest" description="Disordered" evidence="1">
    <location>
        <begin position="1"/>
        <end position="76"/>
    </location>
</feature>
<accession>A0A150TMD4</accession>
<name>A0A150TMD4_SORCE</name>
<evidence type="ECO:0000313" key="3">
    <source>
        <dbReference type="Proteomes" id="UP000075502"/>
    </source>
</evidence>
<dbReference type="EMBL" id="JEME01001888">
    <property type="protein sequence ID" value="KYG05820.1"/>
    <property type="molecule type" value="Genomic_DNA"/>
</dbReference>
<feature type="compositionally biased region" description="Low complexity" evidence="1">
    <location>
        <begin position="35"/>
        <end position="64"/>
    </location>
</feature>
<proteinExistence type="predicted"/>
<sequence>MRRTASSTTGQGAPQPPRDAGTESDKSPLRRSRSRSSLGVPPRLSRSTAVAAKARARSSATSSALPGAGGDCPLLA</sequence>
<comment type="caution">
    <text evidence="2">The sequence shown here is derived from an EMBL/GenBank/DDBJ whole genome shotgun (WGS) entry which is preliminary data.</text>
</comment>
<reference evidence="2 3" key="1">
    <citation type="submission" date="2014-02" db="EMBL/GenBank/DDBJ databases">
        <title>The small core and large imbalanced accessory genome model reveals a collaborative survival strategy of Sorangium cellulosum strains in nature.</title>
        <authorList>
            <person name="Han K."/>
            <person name="Peng R."/>
            <person name="Blom J."/>
            <person name="Li Y.-Z."/>
        </authorList>
    </citation>
    <scope>NUCLEOTIDE SEQUENCE [LARGE SCALE GENOMIC DNA]</scope>
    <source>
        <strain evidence="2 3">So0007-03</strain>
    </source>
</reference>
<evidence type="ECO:0000313" key="2">
    <source>
        <dbReference type="EMBL" id="KYG05820.1"/>
    </source>
</evidence>
<gene>
    <name evidence="2" type="ORF">BE21_38330</name>
</gene>
<feature type="compositionally biased region" description="Polar residues" evidence="1">
    <location>
        <begin position="1"/>
        <end position="12"/>
    </location>
</feature>
<dbReference type="Proteomes" id="UP000075502">
    <property type="component" value="Unassembled WGS sequence"/>
</dbReference>
<protein>
    <submittedName>
        <fullName evidence="2">Uncharacterized protein</fullName>
    </submittedName>
</protein>
<dbReference type="AlphaFoldDB" id="A0A150TMD4"/>
<organism evidence="2 3">
    <name type="scientific">Sorangium cellulosum</name>
    <name type="common">Polyangium cellulosum</name>
    <dbReference type="NCBI Taxonomy" id="56"/>
    <lineage>
        <taxon>Bacteria</taxon>
        <taxon>Pseudomonadati</taxon>
        <taxon>Myxococcota</taxon>
        <taxon>Polyangia</taxon>
        <taxon>Polyangiales</taxon>
        <taxon>Polyangiaceae</taxon>
        <taxon>Sorangium</taxon>
    </lineage>
</organism>